<organism evidence="7 8">
    <name type="scientific">Noviherbaspirillum denitrificans</name>
    <dbReference type="NCBI Taxonomy" id="1968433"/>
    <lineage>
        <taxon>Bacteria</taxon>
        <taxon>Pseudomonadati</taxon>
        <taxon>Pseudomonadota</taxon>
        <taxon>Betaproteobacteria</taxon>
        <taxon>Burkholderiales</taxon>
        <taxon>Oxalobacteraceae</taxon>
        <taxon>Noviherbaspirillum</taxon>
    </lineage>
</organism>
<comment type="similarity">
    <text evidence="2 6">Belongs to the SURF1 family.</text>
</comment>
<evidence type="ECO:0000256" key="4">
    <source>
        <dbReference type="ARBA" id="ARBA00022989"/>
    </source>
</evidence>
<keyword evidence="8" id="KW-1185">Reference proteome</keyword>
<dbReference type="OrthoDB" id="9789940at2"/>
<dbReference type="InterPro" id="IPR045214">
    <property type="entry name" value="Surf1/Surf4"/>
</dbReference>
<comment type="caution">
    <text evidence="7">The sequence shown here is derived from an EMBL/GenBank/DDBJ whole genome shotgun (WGS) entry which is preliminary data.</text>
</comment>
<dbReference type="AlphaFoldDB" id="A0A254TFS8"/>
<dbReference type="PANTHER" id="PTHR23427">
    <property type="entry name" value="SURFEIT LOCUS PROTEIN"/>
    <property type="match status" value="1"/>
</dbReference>
<dbReference type="GO" id="GO:0005886">
    <property type="term" value="C:plasma membrane"/>
    <property type="evidence" value="ECO:0007669"/>
    <property type="project" value="UniProtKB-SubCell"/>
</dbReference>
<keyword evidence="4 6" id="KW-1133">Transmembrane helix</keyword>
<keyword evidence="6" id="KW-1003">Cell membrane</keyword>
<dbReference type="PROSITE" id="PS50895">
    <property type="entry name" value="SURF1"/>
    <property type="match status" value="1"/>
</dbReference>
<dbReference type="CDD" id="cd06662">
    <property type="entry name" value="SURF1"/>
    <property type="match status" value="1"/>
</dbReference>
<reference evidence="7 8" key="1">
    <citation type="submission" date="2016-02" db="EMBL/GenBank/DDBJ databases">
        <authorList>
            <person name="Wen L."/>
            <person name="He K."/>
            <person name="Yang H."/>
        </authorList>
    </citation>
    <scope>NUCLEOTIDE SEQUENCE [LARGE SCALE GENOMIC DNA]</scope>
    <source>
        <strain evidence="7 8">TSA40</strain>
    </source>
</reference>
<dbReference type="Proteomes" id="UP000197535">
    <property type="component" value="Unassembled WGS sequence"/>
</dbReference>
<accession>A0A254TFS8</accession>
<evidence type="ECO:0000313" key="7">
    <source>
        <dbReference type="EMBL" id="OWW21501.1"/>
    </source>
</evidence>
<evidence type="ECO:0000256" key="5">
    <source>
        <dbReference type="ARBA" id="ARBA00023136"/>
    </source>
</evidence>
<keyword evidence="5 6" id="KW-0472">Membrane</keyword>
<evidence type="ECO:0000256" key="3">
    <source>
        <dbReference type="ARBA" id="ARBA00022692"/>
    </source>
</evidence>
<evidence type="ECO:0000256" key="1">
    <source>
        <dbReference type="ARBA" id="ARBA00004370"/>
    </source>
</evidence>
<evidence type="ECO:0000256" key="6">
    <source>
        <dbReference type="RuleBase" id="RU363076"/>
    </source>
</evidence>
<dbReference type="PANTHER" id="PTHR23427:SF2">
    <property type="entry name" value="SURFEIT LOCUS PROTEIN 1"/>
    <property type="match status" value="1"/>
</dbReference>
<dbReference type="RefSeq" id="WP_088708353.1">
    <property type="nucleotide sequence ID" value="NZ_LSTO01000001.1"/>
</dbReference>
<dbReference type="InterPro" id="IPR002994">
    <property type="entry name" value="Surf1/Shy1"/>
</dbReference>
<comment type="subcellular location">
    <subcellularLocation>
        <location evidence="6">Cell membrane</location>
        <topology evidence="6">Multi-pass membrane protein</topology>
    </subcellularLocation>
    <subcellularLocation>
        <location evidence="1">Membrane</location>
    </subcellularLocation>
</comment>
<protein>
    <recommendedName>
        <fullName evidence="6">SURF1-like protein</fullName>
    </recommendedName>
</protein>
<dbReference type="Pfam" id="PF02104">
    <property type="entry name" value="SURF1"/>
    <property type="match status" value="1"/>
</dbReference>
<evidence type="ECO:0000313" key="8">
    <source>
        <dbReference type="Proteomes" id="UP000197535"/>
    </source>
</evidence>
<dbReference type="EMBL" id="LSTO01000001">
    <property type="protein sequence ID" value="OWW21501.1"/>
    <property type="molecule type" value="Genomic_DNA"/>
</dbReference>
<evidence type="ECO:0000256" key="2">
    <source>
        <dbReference type="ARBA" id="ARBA00007165"/>
    </source>
</evidence>
<feature type="transmembrane region" description="Helical" evidence="6">
    <location>
        <begin position="214"/>
        <end position="232"/>
    </location>
</feature>
<sequence>MPMKFRFRWIPFVAAVVVAAIGFSLGQWQTRRASEKLAIEAKQQARETEMPSAVGNVIRAPEEVEFRHLKVRGEFVPGWTVYLDNRPYKGAAGFYVMTPLKIAGSELHVLVARGWVKRDAADRAKLPPIPTPPGEVEIEGIARRDAGHILQLGDAGPLKRGEIVQNLDAPAFERASGLKMQPFVLEQVSEAQDGLVRDWPRPSSGVEKHQGYAFQWYALAATALIFFVVTGFRRGKE</sequence>
<name>A0A254TFS8_9BURK</name>
<keyword evidence="3 6" id="KW-0812">Transmembrane</keyword>
<comment type="caution">
    <text evidence="6">Lacks conserved residue(s) required for the propagation of feature annotation.</text>
</comment>
<proteinExistence type="inferred from homology"/>
<gene>
    <name evidence="7" type="ORF">AYR66_20425</name>
</gene>